<gene>
    <name evidence="1" type="ORF">NBH00_10175</name>
</gene>
<proteinExistence type="predicted"/>
<name>A0ABY5E163_9ACTN</name>
<dbReference type="EMBL" id="CP098502">
    <property type="protein sequence ID" value="UTI66555.1"/>
    <property type="molecule type" value="Genomic_DNA"/>
</dbReference>
<sequence length="146" mass="15631">MSVQPRQPTVRDVVTAPFDIAAGLVTEVASTTVNVALAPARLVAAVGSAITRLQRTLDKLDDMADGVTAMEREMRGMRADLAEVIGELEGIRDLNTRLHVIGDSVVEMNDGVHTMGTSVEKLGQSIDNIDHIAARFARLGGRRKAV</sequence>
<keyword evidence="2" id="KW-1185">Reference proteome</keyword>
<dbReference type="RefSeq" id="WP_254573225.1">
    <property type="nucleotide sequence ID" value="NZ_CP098502.1"/>
</dbReference>
<evidence type="ECO:0000313" key="2">
    <source>
        <dbReference type="Proteomes" id="UP001056035"/>
    </source>
</evidence>
<organism evidence="1 2">
    <name type="scientific">Paraconexibacter antarcticus</name>
    <dbReference type="NCBI Taxonomy" id="2949664"/>
    <lineage>
        <taxon>Bacteria</taxon>
        <taxon>Bacillati</taxon>
        <taxon>Actinomycetota</taxon>
        <taxon>Thermoleophilia</taxon>
        <taxon>Solirubrobacterales</taxon>
        <taxon>Paraconexibacteraceae</taxon>
        <taxon>Paraconexibacter</taxon>
    </lineage>
</organism>
<evidence type="ECO:0000313" key="1">
    <source>
        <dbReference type="EMBL" id="UTI66555.1"/>
    </source>
</evidence>
<reference evidence="1 2" key="1">
    <citation type="submission" date="2022-06" db="EMBL/GenBank/DDBJ databases">
        <title>Paraconexibacter antarcticus.</title>
        <authorList>
            <person name="Kim C.S."/>
        </authorList>
    </citation>
    <scope>NUCLEOTIDE SEQUENCE [LARGE SCALE GENOMIC DNA]</scope>
    <source>
        <strain evidence="1 2">02-257</strain>
    </source>
</reference>
<accession>A0ABY5E163</accession>
<evidence type="ECO:0008006" key="3">
    <source>
        <dbReference type="Google" id="ProtNLM"/>
    </source>
</evidence>
<protein>
    <recommendedName>
        <fullName evidence="3">Methyl-accepting chemotaxis protein</fullName>
    </recommendedName>
</protein>
<dbReference type="Proteomes" id="UP001056035">
    <property type="component" value="Chromosome"/>
</dbReference>
<dbReference type="Gene3D" id="1.10.287.950">
    <property type="entry name" value="Methyl-accepting chemotaxis protein"/>
    <property type="match status" value="1"/>
</dbReference>